<keyword evidence="3" id="KW-0238">DNA-binding</keyword>
<accession>A0A0J7XPZ0</accession>
<proteinExistence type="inferred from homology"/>
<organism evidence="6 7">
    <name type="scientific">Sphingobium cupriresistens LL01</name>
    <dbReference type="NCBI Taxonomy" id="1420583"/>
    <lineage>
        <taxon>Bacteria</taxon>
        <taxon>Pseudomonadati</taxon>
        <taxon>Pseudomonadota</taxon>
        <taxon>Alphaproteobacteria</taxon>
        <taxon>Sphingomonadales</taxon>
        <taxon>Sphingomonadaceae</taxon>
        <taxon>Sphingobium</taxon>
    </lineage>
</organism>
<dbReference type="GO" id="GO:0032993">
    <property type="term" value="C:protein-DNA complex"/>
    <property type="evidence" value="ECO:0007669"/>
    <property type="project" value="TreeGrafter"/>
</dbReference>
<evidence type="ECO:0000256" key="3">
    <source>
        <dbReference type="ARBA" id="ARBA00023125"/>
    </source>
</evidence>
<keyword evidence="4" id="KW-0804">Transcription</keyword>
<dbReference type="PATRIC" id="fig|1420583.3.peg.3633"/>
<dbReference type="SUPFAM" id="SSF46785">
    <property type="entry name" value="Winged helix' DNA-binding domain"/>
    <property type="match status" value="1"/>
</dbReference>
<dbReference type="InterPro" id="IPR036390">
    <property type="entry name" value="WH_DNA-bd_sf"/>
</dbReference>
<evidence type="ECO:0000256" key="2">
    <source>
        <dbReference type="ARBA" id="ARBA00023015"/>
    </source>
</evidence>
<dbReference type="Proteomes" id="UP000052232">
    <property type="component" value="Unassembled WGS sequence"/>
</dbReference>
<evidence type="ECO:0000256" key="1">
    <source>
        <dbReference type="ARBA" id="ARBA00009437"/>
    </source>
</evidence>
<dbReference type="PROSITE" id="PS50931">
    <property type="entry name" value="HTH_LYSR"/>
    <property type="match status" value="1"/>
</dbReference>
<dbReference type="GO" id="GO:0003700">
    <property type="term" value="F:DNA-binding transcription factor activity"/>
    <property type="evidence" value="ECO:0007669"/>
    <property type="project" value="InterPro"/>
</dbReference>
<evidence type="ECO:0000259" key="5">
    <source>
        <dbReference type="PROSITE" id="PS50931"/>
    </source>
</evidence>
<dbReference type="PANTHER" id="PTHR30346">
    <property type="entry name" value="TRANSCRIPTIONAL DUAL REGULATOR HCAR-RELATED"/>
    <property type="match status" value="1"/>
</dbReference>
<dbReference type="InterPro" id="IPR005119">
    <property type="entry name" value="LysR_subst-bd"/>
</dbReference>
<evidence type="ECO:0000256" key="4">
    <source>
        <dbReference type="ARBA" id="ARBA00023163"/>
    </source>
</evidence>
<dbReference type="EMBL" id="JACT01000005">
    <property type="protein sequence ID" value="KMS53108.1"/>
    <property type="molecule type" value="Genomic_DNA"/>
</dbReference>
<dbReference type="Pfam" id="PF03466">
    <property type="entry name" value="LysR_substrate"/>
    <property type="match status" value="1"/>
</dbReference>
<dbReference type="Gene3D" id="3.40.190.10">
    <property type="entry name" value="Periplasmic binding protein-like II"/>
    <property type="match status" value="2"/>
</dbReference>
<dbReference type="Gene3D" id="1.10.10.10">
    <property type="entry name" value="Winged helix-like DNA-binding domain superfamily/Winged helix DNA-binding domain"/>
    <property type="match status" value="1"/>
</dbReference>
<comment type="similarity">
    <text evidence="1">Belongs to the LysR transcriptional regulatory family.</text>
</comment>
<name>A0A0J7XPZ0_9SPHN</name>
<protein>
    <submittedName>
        <fullName evidence="6">LysR family transcriptional regulator</fullName>
    </submittedName>
</protein>
<evidence type="ECO:0000313" key="7">
    <source>
        <dbReference type="Proteomes" id="UP000052232"/>
    </source>
</evidence>
<reference evidence="6 7" key="1">
    <citation type="journal article" date="2015" name="G3 (Bethesda)">
        <title>Insights into Ongoing Evolution of the Hexachlorocyclohexane Catabolic Pathway from Comparative Genomics of Ten Sphingomonadaceae Strains.</title>
        <authorList>
            <person name="Pearce S.L."/>
            <person name="Oakeshott J.G."/>
            <person name="Pandey G."/>
        </authorList>
    </citation>
    <scope>NUCLEOTIDE SEQUENCE [LARGE SCALE GENOMIC DNA]</scope>
    <source>
        <strain evidence="6 7">LL01</strain>
    </source>
</reference>
<sequence length="314" mass="34809">MDLRHLRYFLCVAEEMHFGRAAQRLRMSQPPLSQQIRALEQKLGVRLFDRTSRRVALTEAGQLFMPEARKTLVQADHAAQVARRAQSGHLGRLALGFTASAPFVPQIADALYDFRRRFPQVDLRVQEQGRDHQVALIERGDLDIGIIRGVAPPSLPAGLSATCLLEEDMLLALRQDHALARRDADPSIADLAGVPFVLYANTSSADFNDHFFALCDQAGFKPSIALEVGSFATLLGLIAAGFGATILSRSLSRLHVDKVILRPLFPPVRTRLWMIHRDDPPPTARAFHDAILRAANGQNGDNDDIMQAIENKEK</sequence>
<dbReference type="CDD" id="cd08414">
    <property type="entry name" value="PBP2_LTTR_aromatics_like"/>
    <property type="match status" value="1"/>
</dbReference>
<gene>
    <name evidence="6" type="ORF">V473_19165</name>
</gene>
<dbReference type="STRING" id="1420583.V473_19165"/>
<dbReference type="InterPro" id="IPR036388">
    <property type="entry name" value="WH-like_DNA-bd_sf"/>
</dbReference>
<dbReference type="SUPFAM" id="SSF53850">
    <property type="entry name" value="Periplasmic binding protein-like II"/>
    <property type="match status" value="1"/>
</dbReference>
<evidence type="ECO:0000313" key="6">
    <source>
        <dbReference type="EMBL" id="KMS53108.1"/>
    </source>
</evidence>
<dbReference type="GO" id="GO:0003677">
    <property type="term" value="F:DNA binding"/>
    <property type="evidence" value="ECO:0007669"/>
    <property type="project" value="UniProtKB-KW"/>
</dbReference>
<dbReference type="FunFam" id="1.10.10.10:FF:000001">
    <property type="entry name" value="LysR family transcriptional regulator"/>
    <property type="match status" value="1"/>
</dbReference>
<dbReference type="AlphaFoldDB" id="A0A0J7XPZ0"/>
<keyword evidence="7" id="KW-1185">Reference proteome</keyword>
<comment type="caution">
    <text evidence="6">The sequence shown here is derived from an EMBL/GenBank/DDBJ whole genome shotgun (WGS) entry which is preliminary data.</text>
</comment>
<feature type="domain" description="HTH lysR-type" evidence="5">
    <location>
        <begin position="1"/>
        <end position="58"/>
    </location>
</feature>
<dbReference type="InterPro" id="IPR000847">
    <property type="entry name" value="LysR_HTH_N"/>
</dbReference>
<dbReference type="RefSeq" id="WP_066607948.1">
    <property type="nucleotide sequence ID" value="NZ_KQ130436.1"/>
</dbReference>
<dbReference type="PANTHER" id="PTHR30346:SF17">
    <property type="entry name" value="LYSR FAMILY TRANSCRIPTIONAL REGULATOR"/>
    <property type="match status" value="1"/>
</dbReference>
<keyword evidence="2" id="KW-0805">Transcription regulation</keyword>
<dbReference type="PRINTS" id="PR00039">
    <property type="entry name" value="HTHLYSR"/>
</dbReference>
<dbReference type="Pfam" id="PF00126">
    <property type="entry name" value="HTH_1"/>
    <property type="match status" value="1"/>
</dbReference>